<dbReference type="Gene3D" id="3.40.1280.10">
    <property type="match status" value="1"/>
</dbReference>
<evidence type="ECO:0000313" key="14">
    <source>
        <dbReference type="Proteomes" id="UP000255233"/>
    </source>
</evidence>
<dbReference type="InterPro" id="IPR015947">
    <property type="entry name" value="PUA-like_sf"/>
</dbReference>
<dbReference type="GO" id="GO:0070475">
    <property type="term" value="P:rRNA base methylation"/>
    <property type="evidence" value="ECO:0007669"/>
    <property type="project" value="TreeGrafter"/>
</dbReference>
<evidence type="ECO:0000256" key="2">
    <source>
        <dbReference type="ARBA" id="ARBA00005528"/>
    </source>
</evidence>
<dbReference type="GO" id="GO:0070042">
    <property type="term" value="F:rRNA (uridine-N3-)-methyltransferase activity"/>
    <property type="evidence" value="ECO:0007669"/>
    <property type="project" value="TreeGrafter"/>
</dbReference>
<dbReference type="SUPFAM" id="SSF88697">
    <property type="entry name" value="PUA domain-like"/>
    <property type="match status" value="1"/>
</dbReference>
<dbReference type="InterPro" id="IPR006700">
    <property type="entry name" value="RsmE"/>
</dbReference>
<evidence type="ECO:0000256" key="5">
    <source>
        <dbReference type="ARBA" id="ARBA00022603"/>
    </source>
</evidence>
<dbReference type="EC" id="2.1.1.193" evidence="10"/>
<dbReference type="Pfam" id="PF04452">
    <property type="entry name" value="Methyltrans_RNA"/>
    <property type="match status" value="1"/>
</dbReference>
<keyword evidence="6 10" id="KW-0808">Transferase</keyword>
<comment type="catalytic activity">
    <reaction evidence="9 10">
        <text>uridine(1498) in 16S rRNA + S-adenosyl-L-methionine = N(3)-methyluridine(1498) in 16S rRNA + S-adenosyl-L-homocysteine + H(+)</text>
        <dbReference type="Rhea" id="RHEA:42920"/>
        <dbReference type="Rhea" id="RHEA-COMP:10283"/>
        <dbReference type="Rhea" id="RHEA-COMP:10284"/>
        <dbReference type="ChEBI" id="CHEBI:15378"/>
        <dbReference type="ChEBI" id="CHEBI:57856"/>
        <dbReference type="ChEBI" id="CHEBI:59789"/>
        <dbReference type="ChEBI" id="CHEBI:65315"/>
        <dbReference type="ChEBI" id="CHEBI:74502"/>
        <dbReference type="EC" id="2.1.1.193"/>
    </reaction>
</comment>
<proteinExistence type="inferred from homology"/>
<feature type="domain" description="Ribosomal RNA small subunit methyltransferase E methyltransferase" evidence="11">
    <location>
        <begin position="74"/>
        <end position="245"/>
    </location>
</feature>
<keyword evidence="3 10" id="KW-0963">Cytoplasm</keyword>
<evidence type="ECO:0000256" key="7">
    <source>
        <dbReference type="ARBA" id="ARBA00022691"/>
    </source>
</evidence>
<dbReference type="CDD" id="cd18084">
    <property type="entry name" value="RsmE-like"/>
    <property type="match status" value="1"/>
</dbReference>
<evidence type="ECO:0000259" key="12">
    <source>
        <dbReference type="Pfam" id="PF20260"/>
    </source>
</evidence>
<dbReference type="PANTHER" id="PTHR30027">
    <property type="entry name" value="RIBOSOMAL RNA SMALL SUBUNIT METHYLTRANSFERASE E"/>
    <property type="match status" value="1"/>
</dbReference>
<evidence type="ECO:0000256" key="3">
    <source>
        <dbReference type="ARBA" id="ARBA00022490"/>
    </source>
</evidence>
<dbReference type="NCBIfam" id="TIGR00046">
    <property type="entry name" value="RsmE family RNA methyltransferase"/>
    <property type="match status" value="1"/>
</dbReference>
<name>A0A379MSW6_9BACT</name>
<dbReference type="InterPro" id="IPR046887">
    <property type="entry name" value="RsmE_PUA-like"/>
</dbReference>
<dbReference type="InterPro" id="IPR046886">
    <property type="entry name" value="RsmE_MTase_dom"/>
</dbReference>
<keyword evidence="7 10" id="KW-0949">S-adenosyl-L-methionine</keyword>
<dbReference type="PIRSF" id="PIRSF015601">
    <property type="entry name" value="MTase_slr0722"/>
    <property type="match status" value="1"/>
</dbReference>
<dbReference type="STRING" id="880526.GCA_000427365_00248"/>
<comment type="similarity">
    <text evidence="2 10">Belongs to the RNA methyltransferase RsmE family.</text>
</comment>
<keyword evidence="5 10" id="KW-0489">Methyltransferase</keyword>
<dbReference type="RefSeq" id="WP_027290158.1">
    <property type="nucleotide sequence ID" value="NZ_UGVL01000001.1"/>
</dbReference>
<feature type="domain" description="Ribosomal RNA small subunit methyltransferase E PUA-like" evidence="12">
    <location>
        <begin position="19"/>
        <end position="63"/>
    </location>
</feature>
<dbReference type="AlphaFoldDB" id="A0A379MSW6"/>
<dbReference type="Pfam" id="PF20260">
    <property type="entry name" value="PUA_4"/>
    <property type="match status" value="1"/>
</dbReference>
<evidence type="ECO:0000259" key="11">
    <source>
        <dbReference type="Pfam" id="PF04452"/>
    </source>
</evidence>
<dbReference type="SUPFAM" id="SSF75217">
    <property type="entry name" value="alpha/beta knot"/>
    <property type="match status" value="1"/>
</dbReference>
<dbReference type="InterPro" id="IPR029026">
    <property type="entry name" value="tRNA_m1G_MTases_N"/>
</dbReference>
<keyword evidence="4 10" id="KW-0698">rRNA processing</keyword>
<evidence type="ECO:0000256" key="6">
    <source>
        <dbReference type="ARBA" id="ARBA00022679"/>
    </source>
</evidence>
<evidence type="ECO:0000256" key="8">
    <source>
        <dbReference type="ARBA" id="ARBA00025699"/>
    </source>
</evidence>
<dbReference type="EMBL" id="UGVL01000001">
    <property type="protein sequence ID" value="SUE33980.1"/>
    <property type="molecule type" value="Genomic_DNA"/>
</dbReference>
<protein>
    <recommendedName>
        <fullName evidence="10">Ribosomal RNA small subunit methyltransferase E</fullName>
        <ecNumber evidence="10">2.1.1.193</ecNumber>
    </recommendedName>
</protein>
<evidence type="ECO:0000256" key="1">
    <source>
        <dbReference type="ARBA" id="ARBA00004496"/>
    </source>
</evidence>
<comment type="subcellular location">
    <subcellularLocation>
        <location evidence="1 10">Cytoplasm</location>
    </subcellularLocation>
</comment>
<organism evidence="13 14">
    <name type="scientific">Rikenella microfusus</name>
    <dbReference type="NCBI Taxonomy" id="28139"/>
    <lineage>
        <taxon>Bacteria</taxon>
        <taxon>Pseudomonadati</taxon>
        <taxon>Bacteroidota</taxon>
        <taxon>Bacteroidia</taxon>
        <taxon>Bacteroidales</taxon>
        <taxon>Rikenellaceae</taxon>
        <taxon>Rikenella</taxon>
    </lineage>
</organism>
<dbReference type="InterPro" id="IPR029028">
    <property type="entry name" value="Alpha/beta_knot_MTases"/>
</dbReference>
<dbReference type="Gene3D" id="2.40.240.20">
    <property type="entry name" value="Hypothetical PUA domain-like, domain 1"/>
    <property type="match status" value="1"/>
</dbReference>
<gene>
    <name evidence="13" type="primary">rsmE</name>
    <name evidence="13" type="ORF">NCTC11190_01197</name>
</gene>
<evidence type="ECO:0000256" key="9">
    <source>
        <dbReference type="ARBA" id="ARBA00047944"/>
    </source>
</evidence>
<dbReference type="PANTHER" id="PTHR30027:SF3">
    <property type="entry name" value="16S RRNA (URACIL(1498)-N(3))-METHYLTRANSFERASE"/>
    <property type="match status" value="1"/>
</dbReference>
<dbReference type="GO" id="GO:0005737">
    <property type="term" value="C:cytoplasm"/>
    <property type="evidence" value="ECO:0007669"/>
    <property type="project" value="UniProtKB-SubCell"/>
</dbReference>
<dbReference type="OrthoDB" id="9815641at2"/>
<dbReference type="Proteomes" id="UP000255233">
    <property type="component" value="Unassembled WGS sequence"/>
</dbReference>
<evidence type="ECO:0000256" key="10">
    <source>
        <dbReference type="PIRNR" id="PIRNR015601"/>
    </source>
</evidence>
<evidence type="ECO:0000313" key="13">
    <source>
        <dbReference type="EMBL" id="SUE33980.1"/>
    </source>
</evidence>
<keyword evidence="14" id="KW-1185">Reference proteome</keyword>
<reference evidence="13 14" key="1">
    <citation type="submission" date="2018-06" db="EMBL/GenBank/DDBJ databases">
        <authorList>
            <consortium name="Pathogen Informatics"/>
            <person name="Doyle S."/>
        </authorList>
    </citation>
    <scope>NUCLEOTIDE SEQUENCE [LARGE SCALE GENOMIC DNA]</scope>
    <source>
        <strain evidence="13 14">NCTC11190</strain>
    </source>
</reference>
<comment type="function">
    <text evidence="8 10">Specifically methylates the N3 position of the uracil ring of uridine 1498 (m3U1498) in 16S rRNA. Acts on the fully assembled 30S ribosomal subunit.</text>
</comment>
<sequence>MHLFYTPDLTRAALYALAPEESRHAVGVLRLRPGDEVRLTDGRGTWCAAEVMAGSTAKACLVRIVSREENHGRRPYRLHVAIAPTKNSDRYEWFLEKATEIGIDRITPIVCDHSERRSLRRERGEKIVLSAVKQSLKAYVPQLDELTAFREFVASAAADDTSVYKERFMAYCDEGTPLAERVALFPTLAASAAAGRREYCVLVGPEGDFSPEEIALARGAGFLPVTLGESRLRTETAGVMAAATAQLAAGDGQ</sequence>
<accession>A0A379MSW6</accession>
<evidence type="ECO:0000256" key="4">
    <source>
        <dbReference type="ARBA" id="ARBA00022552"/>
    </source>
</evidence>